<evidence type="ECO:0000313" key="2">
    <source>
        <dbReference type="Proteomes" id="UP001501734"/>
    </source>
</evidence>
<comment type="caution">
    <text evidence="1">The sequence shown here is derived from an EMBL/GenBank/DDBJ whole genome shotgun (WGS) entry which is preliminary data.</text>
</comment>
<accession>A0ABP7V024</accession>
<name>A0ABP7V024_9BACI</name>
<gene>
    <name evidence="1" type="ORF">GCM10022410_00060</name>
</gene>
<proteinExistence type="predicted"/>
<protein>
    <submittedName>
        <fullName evidence="1">Uncharacterized protein</fullName>
    </submittedName>
</protein>
<sequence length="98" mass="11874">MTGYIMELHGKIGEFEDRQEKVKDIKEELKWFKKELMTLEEFNPKKKRVPFRGDIFTRLIKSGTFLLDDVIEYQLSIGINWITKDNRKQHWKLPMKTK</sequence>
<dbReference type="RefSeq" id="WP_344909172.1">
    <property type="nucleotide sequence ID" value="NZ_BAABDL010000001.1"/>
</dbReference>
<reference evidence="2" key="1">
    <citation type="journal article" date="2019" name="Int. J. Syst. Evol. Microbiol.">
        <title>The Global Catalogue of Microorganisms (GCM) 10K type strain sequencing project: providing services to taxonomists for standard genome sequencing and annotation.</title>
        <authorList>
            <consortium name="The Broad Institute Genomics Platform"/>
            <consortium name="The Broad Institute Genome Sequencing Center for Infectious Disease"/>
            <person name="Wu L."/>
            <person name="Ma J."/>
        </authorList>
    </citation>
    <scope>NUCLEOTIDE SEQUENCE [LARGE SCALE GENOMIC DNA]</scope>
    <source>
        <strain evidence="2">JCM 17250</strain>
    </source>
</reference>
<evidence type="ECO:0000313" key="1">
    <source>
        <dbReference type="EMBL" id="GAA4056622.1"/>
    </source>
</evidence>
<dbReference type="EMBL" id="BAABDL010000001">
    <property type="protein sequence ID" value="GAA4056622.1"/>
    <property type="molecule type" value="Genomic_DNA"/>
</dbReference>
<keyword evidence="2" id="KW-1185">Reference proteome</keyword>
<organism evidence="1 2">
    <name type="scientific">Amphibacillus indicireducens</name>
    <dbReference type="NCBI Taxonomy" id="1076330"/>
    <lineage>
        <taxon>Bacteria</taxon>
        <taxon>Bacillati</taxon>
        <taxon>Bacillota</taxon>
        <taxon>Bacilli</taxon>
        <taxon>Bacillales</taxon>
        <taxon>Bacillaceae</taxon>
        <taxon>Amphibacillus</taxon>
    </lineage>
</organism>
<dbReference type="Proteomes" id="UP001501734">
    <property type="component" value="Unassembled WGS sequence"/>
</dbReference>